<keyword evidence="6 7" id="KW-0413">Isomerase</keyword>
<evidence type="ECO:0000313" key="11">
    <source>
        <dbReference type="EMBL" id="MFC5503829.1"/>
    </source>
</evidence>
<feature type="binding site" evidence="7">
    <location>
        <position position="51"/>
    </location>
    <ligand>
        <name>ATP</name>
        <dbReference type="ChEBI" id="CHEBI:30616"/>
    </ligand>
</feature>
<reference evidence="12" key="1">
    <citation type="journal article" date="2019" name="Int. J. Syst. Evol. Microbiol.">
        <title>The Global Catalogue of Microorganisms (GCM) 10K type strain sequencing project: providing services to taxonomists for standard genome sequencing and annotation.</title>
        <authorList>
            <consortium name="The Broad Institute Genomics Platform"/>
            <consortium name="The Broad Institute Genome Sequencing Center for Infectious Disease"/>
            <person name="Wu L."/>
            <person name="Ma J."/>
        </authorList>
    </citation>
    <scope>NUCLEOTIDE SEQUENCE [LARGE SCALE GENOMIC DNA]</scope>
    <source>
        <strain evidence="12">CCUG 43117</strain>
    </source>
</reference>
<dbReference type="CDD" id="cd03344">
    <property type="entry name" value="GroEL"/>
    <property type="match status" value="1"/>
</dbReference>
<evidence type="ECO:0000256" key="2">
    <source>
        <dbReference type="ARBA" id="ARBA00022490"/>
    </source>
</evidence>
<evidence type="ECO:0000256" key="3">
    <source>
        <dbReference type="ARBA" id="ARBA00022741"/>
    </source>
</evidence>
<evidence type="ECO:0000256" key="10">
    <source>
        <dbReference type="SAM" id="Coils"/>
    </source>
</evidence>
<dbReference type="EC" id="5.6.1.7" evidence="7"/>
<comment type="similarity">
    <text evidence="1 7 8">Belongs to the chaperonin (HSP60) family.</text>
</comment>
<dbReference type="InterPro" id="IPR027413">
    <property type="entry name" value="GROEL-like_equatorial_sf"/>
</dbReference>
<feature type="binding site" evidence="7">
    <location>
        <position position="415"/>
    </location>
    <ligand>
        <name>ATP</name>
        <dbReference type="ChEBI" id="CHEBI:30616"/>
    </ligand>
</feature>
<comment type="function">
    <text evidence="7 9">Together with its co-chaperonin GroES, plays an essential role in assisting protein folding. The GroEL-GroES system forms a nano-cage that allows encapsulation of the non-native substrate proteins and provides a physical environment optimized to promote and accelerate protein folding.</text>
</comment>
<dbReference type="InterPro" id="IPR027410">
    <property type="entry name" value="TCP-1-like_intermed_sf"/>
</dbReference>
<dbReference type="EMBL" id="JBHSLU010000004">
    <property type="protein sequence ID" value="MFC5503829.1"/>
    <property type="molecule type" value="Genomic_DNA"/>
</dbReference>
<keyword evidence="5 7" id="KW-0143">Chaperone</keyword>
<dbReference type="PANTHER" id="PTHR45633">
    <property type="entry name" value="60 KDA HEAT SHOCK PROTEIN, MITOCHONDRIAL"/>
    <property type="match status" value="1"/>
</dbReference>
<name>A0ABW0NYU7_9HYPH</name>
<dbReference type="SUPFAM" id="SSF54849">
    <property type="entry name" value="GroEL-intermediate domain like"/>
    <property type="match status" value="1"/>
</dbReference>
<dbReference type="InterPro" id="IPR027409">
    <property type="entry name" value="GroEL-like_apical_dom_sf"/>
</dbReference>
<keyword evidence="10" id="KW-0175">Coiled coil</keyword>
<dbReference type="NCBIfam" id="NF009488">
    <property type="entry name" value="PRK12850.1"/>
    <property type="match status" value="1"/>
</dbReference>
<dbReference type="InterPro" id="IPR018370">
    <property type="entry name" value="Chaperonin_Cpn60_CS"/>
</dbReference>
<dbReference type="NCBIfam" id="NF009487">
    <property type="entry name" value="PRK12849.1"/>
    <property type="match status" value="1"/>
</dbReference>
<dbReference type="InterPro" id="IPR002423">
    <property type="entry name" value="Cpn60/GroEL/TCP-1"/>
</dbReference>
<evidence type="ECO:0000256" key="8">
    <source>
        <dbReference type="RuleBase" id="RU000418"/>
    </source>
</evidence>
<evidence type="ECO:0000256" key="9">
    <source>
        <dbReference type="RuleBase" id="RU000419"/>
    </source>
</evidence>
<evidence type="ECO:0000256" key="5">
    <source>
        <dbReference type="ARBA" id="ARBA00023186"/>
    </source>
</evidence>
<keyword evidence="3 7" id="KW-0547">Nucleotide-binding</keyword>
<feature type="coiled-coil region" evidence="10">
    <location>
        <begin position="339"/>
        <end position="366"/>
    </location>
</feature>
<organism evidence="11 12">
    <name type="scientific">Bosea massiliensis</name>
    <dbReference type="NCBI Taxonomy" id="151419"/>
    <lineage>
        <taxon>Bacteria</taxon>
        <taxon>Pseudomonadati</taxon>
        <taxon>Pseudomonadota</taxon>
        <taxon>Alphaproteobacteria</taxon>
        <taxon>Hyphomicrobiales</taxon>
        <taxon>Boseaceae</taxon>
        <taxon>Bosea</taxon>
    </lineage>
</organism>
<dbReference type="SUPFAM" id="SSF48592">
    <property type="entry name" value="GroEL equatorial domain-like"/>
    <property type="match status" value="1"/>
</dbReference>
<dbReference type="PROSITE" id="PS00296">
    <property type="entry name" value="CHAPERONINS_CPN60"/>
    <property type="match status" value="1"/>
</dbReference>
<sequence length="541" mass="57334">MAAKDVKFSQDARERMLRGVDTLANAVKVTLGPKGRNVVIEKSFGAPRITKDGVTVAKEIELADKFENMGAQMVREVASKQNDAAGDGTTTATVLAQAIVREGAKSVAAGINPMDLKRGIDLAVEAVTKSLGQHSKTITGSEEVAQVGTISANGDRAIGEMIAEAMKKVGKEGVITVEEAKTAETELDVVEGMQFDRGYLSPYFVTNSEKMIAELEDPYILIHEKKLSGLQTMLPLLEAVVQTGKPLLIVAEDVEGEALATLVVNKLRGGLKIAAVKAPGFGDRRKAMLEDIAILTGGTAISEDLGIKLENVTLNMLGRAKKVRIEKENTTIVDGAGKKKEIEARVAQIKAQIEETTSDYDREKLQERLAKLAGGVAVIRVGGATEVEVKEKKDRVDDALNATRAAVEEGILPGGGVALLRAVKALEGLKAGNDDQKTGIEIVRKAITAPARQIVENAGDDGAVVVGKLLESKDYAWGYDAQSGEYRDMVKAGIIDPTKVVRTAIQDAASVAGLLITTEAMIADLPKKDAAPAMPAGGMDF</sequence>
<evidence type="ECO:0000256" key="1">
    <source>
        <dbReference type="ARBA" id="ARBA00006607"/>
    </source>
</evidence>
<dbReference type="PRINTS" id="PR00298">
    <property type="entry name" value="CHAPERONIN60"/>
</dbReference>
<protein>
    <recommendedName>
        <fullName evidence="7">Chaperonin GroEL</fullName>
        <ecNumber evidence="7">5.6.1.7</ecNumber>
    </recommendedName>
    <alternativeName>
        <fullName evidence="7">60 kDa chaperonin</fullName>
    </alternativeName>
    <alternativeName>
        <fullName evidence="7">Chaperonin-60</fullName>
        <shortName evidence="7">Cpn60</shortName>
    </alternativeName>
</protein>
<feature type="binding site" evidence="7">
    <location>
        <begin position="30"/>
        <end position="33"/>
    </location>
    <ligand>
        <name>ATP</name>
        <dbReference type="ChEBI" id="CHEBI:30616"/>
    </ligand>
</feature>
<dbReference type="Gene3D" id="3.30.260.10">
    <property type="entry name" value="TCP-1-like chaperonin intermediate domain"/>
    <property type="match status" value="1"/>
</dbReference>
<keyword evidence="12" id="KW-1185">Reference proteome</keyword>
<evidence type="ECO:0000313" key="12">
    <source>
        <dbReference type="Proteomes" id="UP001596060"/>
    </source>
</evidence>
<evidence type="ECO:0000256" key="7">
    <source>
        <dbReference type="HAMAP-Rule" id="MF_00600"/>
    </source>
</evidence>
<dbReference type="InterPro" id="IPR001844">
    <property type="entry name" value="Cpn60/GroEL"/>
</dbReference>
<keyword evidence="4 7" id="KW-0067">ATP-binding</keyword>
<accession>A0ABW0NYU7</accession>
<evidence type="ECO:0000256" key="6">
    <source>
        <dbReference type="ARBA" id="ARBA00023235"/>
    </source>
</evidence>
<dbReference type="NCBIfam" id="TIGR02348">
    <property type="entry name" value="GroEL"/>
    <property type="match status" value="1"/>
</dbReference>
<gene>
    <name evidence="7 11" type="primary">groL</name>
    <name evidence="7" type="synonym">groEL</name>
    <name evidence="11" type="ORF">ACFPN9_01005</name>
</gene>
<comment type="subunit">
    <text evidence="7 9">Forms a cylinder of 14 subunits composed of two heptameric rings stacked back-to-back. Interacts with the co-chaperonin GroES.</text>
</comment>
<dbReference type="Gene3D" id="3.50.7.10">
    <property type="entry name" value="GroEL"/>
    <property type="match status" value="1"/>
</dbReference>
<comment type="subcellular location">
    <subcellularLocation>
        <location evidence="7">Cytoplasm</location>
    </subcellularLocation>
</comment>
<dbReference type="NCBIfam" id="NF000592">
    <property type="entry name" value="PRK00013.1"/>
    <property type="match status" value="1"/>
</dbReference>
<dbReference type="NCBIfam" id="NF009489">
    <property type="entry name" value="PRK12851.1"/>
    <property type="match status" value="1"/>
</dbReference>
<dbReference type="RefSeq" id="WP_377814983.1">
    <property type="nucleotide sequence ID" value="NZ_JBHSLU010000004.1"/>
</dbReference>
<keyword evidence="2 7" id="KW-0963">Cytoplasm</keyword>
<feature type="binding site" evidence="7">
    <location>
        <begin position="87"/>
        <end position="91"/>
    </location>
    <ligand>
        <name>ATP</name>
        <dbReference type="ChEBI" id="CHEBI:30616"/>
    </ligand>
</feature>
<dbReference type="Gene3D" id="1.10.560.10">
    <property type="entry name" value="GroEL-like equatorial domain"/>
    <property type="match status" value="1"/>
</dbReference>
<dbReference type="Pfam" id="PF00118">
    <property type="entry name" value="Cpn60_TCP1"/>
    <property type="match status" value="1"/>
</dbReference>
<comment type="caution">
    <text evidence="7">Lacks conserved residue(s) required for the propagation of feature annotation.</text>
</comment>
<dbReference type="Proteomes" id="UP001596060">
    <property type="component" value="Unassembled WGS sequence"/>
</dbReference>
<feature type="binding site" evidence="7">
    <location>
        <position position="496"/>
    </location>
    <ligand>
        <name>ATP</name>
        <dbReference type="ChEBI" id="CHEBI:30616"/>
    </ligand>
</feature>
<evidence type="ECO:0000256" key="4">
    <source>
        <dbReference type="ARBA" id="ARBA00022840"/>
    </source>
</evidence>
<dbReference type="SUPFAM" id="SSF52029">
    <property type="entry name" value="GroEL apical domain-like"/>
    <property type="match status" value="1"/>
</dbReference>
<proteinExistence type="inferred from homology"/>
<comment type="caution">
    <text evidence="11">The sequence shown here is derived from an EMBL/GenBank/DDBJ whole genome shotgun (WGS) entry which is preliminary data.</text>
</comment>
<dbReference type="HAMAP" id="MF_00600">
    <property type="entry name" value="CH60"/>
    <property type="match status" value="1"/>
</dbReference>